<accession>A0ABT4TH29</accession>
<evidence type="ECO:0000313" key="2">
    <source>
        <dbReference type="Proteomes" id="UP001165685"/>
    </source>
</evidence>
<keyword evidence="2" id="KW-1185">Reference proteome</keyword>
<dbReference type="EMBL" id="JAQFWP010000007">
    <property type="protein sequence ID" value="MDA2804013.1"/>
    <property type="molecule type" value="Genomic_DNA"/>
</dbReference>
<protein>
    <recommendedName>
        <fullName evidence="3">Lipoprotein</fullName>
    </recommendedName>
</protein>
<dbReference type="Proteomes" id="UP001165685">
    <property type="component" value="Unassembled WGS sequence"/>
</dbReference>
<comment type="caution">
    <text evidence="1">The sequence shown here is derived from an EMBL/GenBank/DDBJ whole genome shotgun (WGS) entry which is preliminary data.</text>
</comment>
<evidence type="ECO:0008006" key="3">
    <source>
        <dbReference type="Google" id="ProtNLM"/>
    </source>
</evidence>
<gene>
    <name evidence="1" type="ORF">O4U47_05780</name>
</gene>
<reference evidence="1" key="1">
    <citation type="submission" date="2023-01" db="EMBL/GenBank/DDBJ databases">
        <title>Draft genome sequence of Nocardiopsis sp. LSu2-4 isolated from halophytes.</title>
        <authorList>
            <person name="Duangmal K."/>
            <person name="Chantavorakit T."/>
        </authorList>
    </citation>
    <scope>NUCLEOTIDE SEQUENCE</scope>
    <source>
        <strain evidence="1">LSu2-4</strain>
    </source>
</reference>
<organism evidence="1 2">
    <name type="scientific">Nocardiopsis suaedae</name>
    <dbReference type="NCBI Taxonomy" id="3018444"/>
    <lineage>
        <taxon>Bacteria</taxon>
        <taxon>Bacillati</taxon>
        <taxon>Actinomycetota</taxon>
        <taxon>Actinomycetes</taxon>
        <taxon>Streptosporangiales</taxon>
        <taxon>Nocardiopsidaceae</taxon>
        <taxon>Nocardiopsis</taxon>
    </lineage>
</organism>
<evidence type="ECO:0000313" key="1">
    <source>
        <dbReference type="EMBL" id="MDA2804013.1"/>
    </source>
</evidence>
<dbReference type="RefSeq" id="WP_270676499.1">
    <property type="nucleotide sequence ID" value="NZ_JAQFWP010000007.1"/>
</dbReference>
<proteinExistence type="predicted"/>
<sequence>MPSPTPPRGRAPRAVGAGALAAALPLLAGGCAAVLPSSVRGAVGGEEFAEYSLEGLGALCDTPEGRYTQAKEAESGPPHSVAVFLDAPEDDRAPDRFELTDLEGESSSTGRNTVTGWTPEAAEDVELLACVEGQGPGERLGECLYQDSSYSAADPSQRTVAMYAQRFSVHVRELATGEPVYEDEFEIRQDPGTALGGMFGGACPTTLEDGERTPSELYSVPGGSRLVSELWEAVEGR</sequence>
<name>A0ABT4TH29_9ACTN</name>